<organism evidence="2 3">
    <name type="scientific">Sporolactobacillus shoreicorticis</name>
    <dbReference type="NCBI Taxonomy" id="1923877"/>
    <lineage>
        <taxon>Bacteria</taxon>
        <taxon>Bacillati</taxon>
        <taxon>Bacillota</taxon>
        <taxon>Bacilli</taxon>
        <taxon>Bacillales</taxon>
        <taxon>Sporolactobacillaceae</taxon>
        <taxon>Sporolactobacillus</taxon>
    </lineage>
</organism>
<keyword evidence="3" id="KW-1185">Reference proteome</keyword>
<evidence type="ECO:0000313" key="3">
    <source>
        <dbReference type="Proteomes" id="UP001597399"/>
    </source>
</evidence>
<sequence>MDEGEPFNTRTCSTLFQNLLPSTIYQWNRRFESVGVDGLKTKRGRPPM</sequence>
<evidence type="ECO:0000259" key="1">
    <source>
        <dbReference type="Pfam" id="PF13518"/>
    </source>
</evidence>
<dbReference type="Proteomes" id="UP001597399">
    <property type="component" value="Unassembled WGS sequence"/>
</dbReference>
<feature type="non-terminal residue" evidence="2">
    <location>
        <position position="48"/>
    </location>
</feature>
<comment type="caution">
    <text evidence="2">The sequence shown here is derived from an EMBL/GenBank/DDBJ whole genome shotgun (WGS) entry which is preliminary data.</text>
</comment>
<name>A0ABW5RZV5_9BACL</name>
<dbReference type="Pfam" id="PF13518">
    <property type="entry name" value="HTH_28"/>
    <property type="match status" value="1"/>
</dbReference>
<gene>
    <name evidence="2" type="ORF">ACFSUE_03755</name>
</gene>
<accession>A0ABW5RZV5</accession>
<protein>
    <submittedName>
        <fullName evidence="2">Helix-turn-helix domain-containing protein</fullName>
    </submittedName>
</protein>
<dbReference type="RefSeq" id="WP_381530958.1">
    <property type="nucleotide sequence ID" value="NZ_JBHUMQ010000008.1"/>
</dbReference>
<dbReference type="EMBL" id="JBHUMQ010000008">
    <property type="protein sequence ID" value="MFD2692745.1"/>
    <property type="molecule type" value="Genomic_DNA"/>
</dbReference>
<feature type="domain" description="Insertion element IS150 protein InsJ-like helix-turn-helix" evidence="1">
    <location>
        <begin position="21"/>
        <end position="46"/>
    </location>
</feature>
<proteinExistence type="predicted"/>
<dbReference type="InterPro" id="IPR055247">
    <property type="entry name" value="InsJ-like_HTH"/>
</dbReference>
<reference evidence="3" key="1">
    <citation type="journal article" date="2019" name="Int. J. Syst. Evol. Microbiol.">
        <title>The Global Catalogue of Microorganisms (GCM) 10K type strain sequencing project: providing services to taxonomists for standard genome sequencing and annotation.</title>
        <authorList>
            <consortium name="The Broad Institute Genomics Platform"/>
            <consortium name="The Broad Institute Genome Sequencing Center for Infectious Disease"/>
            <person name="Wu L."/>
            <person name="Ma J."/>
        </authorList>
    </citation>
    <scope>NUCLEOTIDE SEQUENCE [LARGE SCALE GENOMIC DNA]</scope>
    <source>
        <strain evidence="3">TISTR 2466</strain>
    </source>
</reference>
<evidence type="ECO:0000313" key="2">
    <source>
        <dbReference type="EMBL" id="MFD2692745.1"/>
    </source>
</evidence>